<evidence type="ECO:0000256" key="3">
    <source>
        <dbReference type="SAM" id="Phobius"/>
    </source>
</evidence>
<reference evidence="4 5" key="1">
    <citation type="submission" date="2016-10" db="EMBL/GenBank/DDBJ databases">
        <authorList>
            <person name="de Groot N.N."/>
        </authorList>
    </citation>
    <scope>NUCLEOTIDE SEQUENCE [LARGE SCALE GENOMIC DNA]</scope>
    <source>
        <strain evidence="4 5">DSM 25186</strain>
    </source>
</reference>
<keyword evidence="3" id="KW-0812">Transmembrane</keyword>
<keyword evidence="3" id="KW-1133">Transmembrane helix</keyword>
<dbReference type="RefSeq" id="WP_089681418.1">
    <property type="nucleotide sequence ID" value="NZ_FNFO01000003.1"/>
</dbReference>
<keyword evidence="3" id="KW-0472">Membrane</keyword>
<protein>
    <submittedName>
        <fullName evidence="4">Uncharacterized membrane protein YqiK, contains Band7/PHB/SPFH domain</fullName>
    </submittedName>
</protein>
<dbReference type="InterPro" id="IPR036013">
    <property type="entry name" value="Band_7/SPFH_dom_sf"/>
</dbReference>
<keyword evidence="5" id="KW-1185">Reference proteome</keyword>
<dbReference type="Gene3D" id="3.30.479.30">
    <property type="entry name" value="Band 7 domain"/>
    <property type="match status" value="1"/>
</dbReference>
<dbReference type="PANTHER" id="PTHR13806">
    <property type="entry name" value="FLOTILLIN-RELATED"/>
    <property type="match status" value="1"/>
</dbReference>
<dbReference type="OrthoDB" id="9815577at2"/>
<feature type="transmembrane region" description="Helical" evidence="3">
    <location>
        <begin position="37"/>
        <end position="58"/>
    </location>
</feature>
<dbReference type="InterPro" id="IPR027705">
    <property type="entry name" value="Flotillin_fam"/>
</dbReference>
<gene>
    <name evidence="4" type="ORF">SAMN05421823_103416</name>
</gene>
<feature type="coiled-coil region" evidence="2">
    <location>
        <begin position="224"/>
        <end position="361"/>
    </location>
</feature>
<dbReference type="GO" id="GO:0012505">
    <property type="term" value="C:endomembrane system"/>
    <property type="evidence" value="ECO:0007669"/>
    <property type="project" value="UniProtKB-SubCell"/>
</dbReference>
<feature type="transmembrane region" description="Helical" evidence="3">
    <location>
        <begin position="6"/>
        <end position="25"/>
    </location>
</feature>
<evidence type="ECO:0000313" key="5">
    <source>
        <dbReference type="Proteomes" id="UP000198510"/>
    </source>
</evidence>
<dbReference type="GO" id="GO:0005886">
    <property type="term" value="C:plasma membrane"/>
    <property type="evidence" value="ECO:0007669"/>
    <property type="project" value="TreeGrafter"/>
</dbReference>
<sequence>MLENVTIMVVGISVFVLLMILITLAKMYQKAEQGRALVRTGVGGTNVSFGGMLVVPVLHRLETMDISLKTVMISRQGKDGLICKDNMRADIQVTFFVRVNPTKEDVLHVAQSIGCERGSDPEALENLFDAKFSEALKTVGKHFDFVDLYNEREGFRERIIQHIGTDLNGYVLDDCAIDYLEQTPLEFMNEHNILDAEGIKKITELTAVQKVLANKIERDKQKTIKQQDVEAKEAILELERQQIEKEEKQKREVATIRSREEAEAARVQQEERLKAERARIQSDEEIQVAEENRERQVVVARKNKERTEAVEQERVLKDQELERTERERIVTLAAIAKQKAVEEEQKNIQETIRERVEVQKSVVLEEERIKDTRAFAEAERKKAVAIKEAEMRAEEALVEHIKSAEAERQAAEFKSQQLIIEAEADQATAGKKAEAIKVLADAEASKAAAVGLAEAQVMEAKAAAREKQGEAEAGIVEATALAEAKGIEAKARAQAKADQEIGKVAAEVTLQKGKADAEVIEAKAQAEEKQGLAAARVMAEKFAAEAKGVRDKAEAMKALDGVGREHEEFKLQLAKDKEVQLAHIDVQRNLAESQAKVLAEALKSANIDIVGGDGAFFDKITSAIATGKSIDAALGNSQVLNGVKNSLLNGNGHEGHNIVDNVRDLVKRMGITSADIKNLTVAALLTKMIGMTDHDGTRSQLQQLLSLAKSNGLSDTPARSLDKML</sequence>
<dbReference type="SUPFAM" id="SSF117892">
    <property type="entry name" value="Band 7/SPFH domain"/>
    <property type="match status" value="1"/>
</dbReference>
<organism evidence="4 5">
    <name type="scientific">Catalinimonas alkaloidigena</name>
    <dbReference type="NCBI Taxonomy" id="1075417"/>
    <lineage>
        <taxon>Bacteria</taxon>
        <taxon>Pseudomonadati</taxon>
        <taxon>Bacteroidota</taxon>
        <taxon>Cytophagia</taxon>
        <taxon>Cytophagales</taxon>
        <taxon>Catalimonadaceae</taxon>
        <taxon>Catalinimonas</taxon>
    </lineage>
</organism>
<dbReference type="Proteomes" id="UP000198510">
    <property type="component" value="Unassembled WGS sequence"/>
</dbReference>
<accession>A0A1G9EBS3</accession>
<dbReference type="STRING" id="1075417.SAMN05421823_103416"/>
<evidence type="ECO:0000256" key="1">
    <source>
        <dbReference type="ARBA" id="ARBA00004308"/>
    </source>
</evidence>
<proteinExistence type="predicted"/>
<evidence type="ECO:0000313" key="4">
    <source>
        <dbReference type="EMBL" id="SDK73612.1"/>
    </source>
</evidence>
<evidence type="ECO:0000256" key="2">
    <source>
        <dbReference type="SAM" id="Coils"/>
    </source>
</evidence>
<name>A0A1G9EBS3_9BACT</name>
<dbReference type="PANTHER" id="PTHR13806:SF31">
    <property type="entry name" value="FLOTILLIN-LIKE PROTEIN 1-RELATED"/>
    <property type="match status" value="1"/>
</dbReference>
<comment type="subcellular location">
    <subcellularLocation>
        <location evidence="1">Endomembrane system</location>
    </subcellularLocation>
</comment>
<dbReference type="AlphaFoldDB" id="A0A1G9EBS3"/>
<keyword evidence="2" id="KW-0175">Coiled coil</keyword>
<dbReference type="EMBL" id="FNFO01000003">
    <property type="protein sequence ID" value="SDK73612.1"/>
    <property type="molecule type" value="Genomic_DNA"/>
</dbReference>